<gene>
    <name evidence="1" type="ORF">JUGLONE_246</name>
</gene>
<dbReference type="EMBL" id="KU737345">
    <property type="protein sequence ID" value="AMW61570.1"/>
    <property type="molecule type" value="Genomic_DNA"/>
</dbReference>
<reference evidence="2" key="1">
    <citation type="submission" date="2016-02" db="EMBL/GenBank/DDBJ databases">
        <authorList>
            <person name="Mokah H."/>
            <person name="Prakash A."/>
            <person name="Horton L."/>
            <person name="Cochran E."/>
            <person name="Foltz S."/>
            <person name="Olszewski N."/>
            <person name="Jeyasankar M."/>
            <person name="Sehgal N."/>
            <person name="Miller A."/>
            <person name="Luong A."/>
            <person name="Miller R."/>
            <person name="Afzal A."/>
            <person name="Dandamudi K."/>
            <person name="Yoo S."/>
            <person name="Shi R."/>
            <person name="Carvalho R."/>
            <person name="Koparde V.N."/>
            <person name="Lee V."/>
            <person name="Buck G."/>
            <person name="Serrano M.G."/>
            <person name="Johnson A."/>
        </authorList>
    </citation>
    <scope>NUCLEOTIDE SEQUENCE [LARGE SCALE GENOMIC DNA]</scope>
</reference>
<organism evidence="1 2">
    <name type="scientific">Bacillus phage Juglone</name>
    <dbReference type="NCBI Taxonomy" id="1805949"/>
    <lineage>
        <taxon>Viruses</taxon>
        <taxon>Duplodnaviria</taxon>
        <taxon>Heunggongvirae</taxon>
        <taxon>Uroviricota</taxon>
        <taxon>Caudoviricetes</taxon>
        <taxon>Herelleviridae</taxon>
        <taxon>Bastillevirinae</taxon>
        <taxon>Bequatrovirus</taxon>
        <taxon>Bequatrovirus troll</taxon>
    </lineage>
</organism>
<evidence type="ECO:0000313" key="1">
    <source>
        <dbReference type="EMBL" id="AMW61570.1"/>
    </source>
</evidence>
<name>A0A143FH88_9CAUD</name>
<evidence type="ECO:0000313" key="2">
    <source>
        <dbReference type="Proteomes" id="UP000225977"/>
    </source>
</evidence>
<accession>A0A143FH88</accession>
<sequence length="124" mass="14295">MSVHWIGEKIDTTGAYKDAIEHGEIFKRVHDTLGTPLYRFESRFGQIVYISEKYTIGTIEQLINEYSYAELTTFLYETLIMQIGMINFLHSISLHTSRERSAGYVEGVERAQKDIRVALGLEED</sequence>
<proteinExistence type="predicted"/>
<protein>
    <submittedName>
        <fullName evidence="1">Uncharacterized protein</fullName>
    </submittedName>
</protein>
<dbReference type="Proteomes" id="UP000225977">
    <property type="component" value="Segment"/>
</dbReference>